<accession>A0A5C4T9Q3</accession>
<keyword evidence="5" id="KW-0238">DNA-binding</keyword>
<dbReference type="GO" id="GO:1901982">
    <property type="term" value="F:maltose binding"/>
    <property type="evidence" value="ECO:0007669"/>
    <property type="project" value="TreeGrafter"/>
</dbReference>
<sequence>MGDMITSRESRSMKAKPTNEQFRQELERMVQTLRDEIANGTYGPGQLLPSEPAQAERFGLSNKSVRKGLDILVEEGVIEKIPRVGSRVKAARQPVKITLGYYLKDKHNLELAGLLEDFHRRYSWITVIAKPHSDQKSIESDTEWTERFDLIMLNNEHFARMAEGGGHSLLRPLAEKPDAYPFLTRQFMRDGQLYVRPLVFSPVVLCYNKRHFLEQSLPEPDGSWTWDDLVRSAVQLTNGNGRFGFCFYISNMNRWPIFLLQSGERFDREGGTVGNIRDTGLLSALKLCKSLIRNGDMFPLFISENDGDINRMFLEGKLSMVLNTYMGMNDWKHADLEYDVSPIPYIGQPITLTIAEGVGINNRTAHPEEAELLADYLSSDRAQSYIRNHTLSLPSLQSAGCSGAPKGVPAPDRYMLYREMMFSYRTHMDLNIPISQFKKLSYQVKAYWANLIDEDELCDRICRELSVP</sequence>
<dbReference type="Proteomes" id="UP000307943">
    <property type="component" value="Unassembled WGS sequence"/>
</dbReference>
<feature type="domain" description="HTH gntR-type" evidence="8">
    <location>
        <begin position="23"/>
        <end position="91"/>
    </location>
</feature>
<keyword evidence="10" id="KW-1185">Reference proteome</keyword>
<dbReference type="SMART" id="SM00345">
    <property type="entry name" value="HTH_GNTR"/>
    <property type="match status" value="1"/>
</dbReference>
<keyword evidence="3" id="KW-0732">Signal</keyword>
<evidence type="ECO:0000256" key="6">
    <source>
        <dbReference type="ARBA" id="ARBA00023163"/>
    </source>
</evidence>
<evidence type="ECO:0000256" key="2">
    <source>
        <dbReference type="ARBA" id="ARBA00022448"/>
    </source>
</evidence>
<dbReference type="OrthoDB" id="9816541at2"/>
<gene>
    <name evidence="9" type="ORF">FE784_12775</name>
</gene>
<feature type="region of interest" description="Disordered" evidence="7">
    <location>
        <begin position="1"/>
        <end position="20"/>
    </location>
</feature>
<dbReference type="Gene3D" id="1.10.10.10">
    <property type="entry name" value="Winged helix-like DNA-binding domain superfamily/Winged helix DNA-binding domain"/>
    <property type="match status" value="1"/>
</dbReference>
<evidence type="ECO:0000256" key="4">
    <source>
        <dbReference type="ARBA" id="ARBA00023015"/>
    </source>
</evidence>
<dbReference type="InterPro" id="IPR006059">
    <property type="entry name" value="SBP"/>
</dbReference>
<keyword evidence="2" id="KW-0813">Transport</keyword>
<dbReference type="AlphaFoldDB" id="A0A5C4T9Q3"/>
<evidence type="ECO:0000313" key="10">
    <source>
        <dbReference type="Proteomes" id="UP000307943"/>
    </source>
</evidence>
<evidence type="ECO:0000256" key="7">
    <source>
        <dbReference type="SAM" id="MobiDB-lite"/>
    </source>
</evidence>
<evidence type="ECO:0000313" key="9">
    <source>
        <dbReference type="EMBL" id="TNJ65788.1"/>
    </source>
</evidence>
<feature type="compositionally biased region" description="Basic and acidic residues" evidence="7">
    <location>
        <begin position="1"/>
        <end position="12"/>
    </location>
</feature>
<dbReference type="SUPFAM" id="SSF46785">
    <property type="entry name" value="Winged helix' DNA-binding domain"/>
    <property type="match status" value="1"/>
</dbReference>
<evidence type="ECO:0000256" key="3">
    <source>
        <dbReference type="ARBA" id="ARBA00022729"/>
    </source>
</evidence>
<comment type="similarity">
    <text evidence="1">Belongs to the bacterial solute-binding protein 1 family.</text>
</comment>
<dbReference type="InterPro" id="IPR036390">
    <property type="entry name" value="WH_DNA-bd_sf"/>
</dbReference>
<dbReference type="GO" id="GO:0003677">
    <property type="term" value="F:DNA binding"/>
    <property type="evidence" value="ECO:0007669"/>
    <property type="project" value="UniProtKB-KW"/>
</dbReference>
<dbReference type="GO" id="GO:0015768">
    <property type="term" value="P:maltose transport"/>
    <property type="evidence" value="ECO:0007669"/>
    <property type="project" value="TreeGrafter"/>
</dbReference>
<keyword evidence="4" id="KW-0805">Transcription regulation</keyword>
<organism evidence="9 10">
    <name type="scientific">Paenibacillus hemerocallicola</name>
    <dbReference type="NCBI Taxonomy" id="1172614"/>
    <lineage>
        <taxon>Bacteria</taxon>
        <taxon>Bacillati</taxon>
        <taxon>Bacillota</taxon>
        <taxon>Bacilli</taxon>
        <taxon>Bacillales</taxon>
        <taxon>Paenibacillaceae</taxon>
        <taxon>Paenibacillus</taxon>
    </lineage>
</organism>
<evidence type="ECO:0000259" key="8">
    <source>
        <dbReference type="PROSITE" id="PS50949"/>
    </source>
</evidence>
<dbReference type="EMBL" id="VDCQ01000015">
    <property type="protein sequence ID" value="TNJ65788.1"/>
    <property type="molecule type" value="Genomic_DNA"/>
</dbReference>
<name>A0A5C4T9Q3_9BACL</name>
<dbReference type="PANTHER" id="PTHR30061:SF50">
    <property type="entry name" value="MALTOSE_MALTODEXTRIN-BINDING PERIPLASMIC PROTEIN"/>
    <property type="match status" value="1"/>
</dbReference>
<evidence type="ECO:0000256" key="1">
    <source>
        <dbReference type="ARBA" id="ARBA00008520"/>
    </source>
</evidence>
<reference evidence="9 10" key="1">
    <citation type="submission" date="2019-05" db="EMBL/GenBank/DDBJ databases">
        <title>We sequenced the genome of Paenibacillus hemerocallicola KCTC 33185 for further insight into its adaptation and study the phylogeny of Paenibacillus.</title>
        <authorList>
            <person name="Narsing Rao M.P."/>
        </authorList>
    </citation>
    <scope>NUCLEOTIDE SEQUENCE [LARGE SCALE GENOMIC DNA]</scope>
    <source>
        <strain evidence="9 10">KCTC 33185</strain>
    </source>
</reference>
<dbReference type="GO" id="GO:0003700">
    <property type="term" value="F:DNA-binding transcription factor activity"/>
    <property type="evidence" value="ECO:0007669"/>
    <property type="project" value="InterPro"/>
</dbReference>
<dbReference type="SUPFAM" id="SSF53850">
    <property type="entry name" value="Periplasmic binding protein-like II"/>
    <property type="match status" value="1"/>
</dbReference>
<protein>
    <submittedName>
        <fullName evidence="9">Extracellular solute-binding protein</fullName>
    </submittedName>
</protein>
<evidence type="ECO:0000256" key="5">
    <source>
        <dbReference type="ARBA" id="ARBA00023125"/>
    </source>
</evidence>
<dbReference type="PANTHER" id="PTHR30061">
    <property type="entry name" value="MALTOSE-BINDING PERIPLASMIC PROTEIN"/>
    <property type="match status" value="1"/>
</dbReference>
<proteinExistence type="inferred from homology"/>
<dbReference type="InterPro" id="IPR036388">
    <property type="entry name" value="WH-like_DNA-bd_sf"/>
</dbReference>
<dbReference type="GO" id="GO:0042956">
    <property type="term" value="P:maltodextrin transmembrane transport"/>
    <property type="evidence" value="ECO:0007669"/>
    <property type="project" value="TreeGrafter"/>
</dbReference>
<dbReference type="CDD" id="cd07377">
    <property type="entry name" value="WHTH_GntR"/>
    <property type="match status" value="1"/>
</dbReference>
<dbReference type="Pfam" id="PF00392">
    <property type="entry name" value="GntR"/>
    <property type="match status" value="1"/>
</dbReference>
<comment type="caution">
    <text evidence="9">The sequence shown here is derived from an EMBL/GenBank/DDBJ whole genome shotgun (WGS) entry which is preliminary data.</text>
</comment>
<dbReference type="Gene3D" id="3.40.190.10">
    <property type="entry name" value="Periplasmic binding protein-like II"/>
    <property type="match status" value="1"/>
</dbReference>
<keyword evidence="6" id="KW-0804">Transcription</keyword>
<dbReference type="InterPro" id="IPR000524">
    <property type="entry name" value="Tscrpt_reg_HTH_GntR"/>
</dbReference>
<dbReference type="GO" id="GO:0055052">
    <property type="term" value="C:ATP-binding cassette (ABC) transporter complex, substrate-binding subunit-containing"/>
    <property type="evidence" value="ECO:0007669"/>
    <property type="project" value="TreeGrafter"/>
</dbReference>
<dbReference type="PROSITE" id="PS50949">
    <property type="entry name" value="HTH_GNTR"/>
    <property type="match status" value="1"/>
</dbReference>
<dbReference type="Pfam" id="PF01547">
    <property type="entry name" value="SBP_bac_1"/>
    <property type="match status" value="1"/>
</dbReference>